<dbReference type="EMBL" id="JAANEY010000001">
    <property type="protein sequence ID" value="MBT8550632.1"/>
    <property type="molecule type" value="Genomic_DNA"/>
</dbReference>
<sequence length="66" mass="8069">MKTYEYELVKMEPVQTDNDTVQEILNDRGLHGYRFIRIEKLWARDSDWNPIQRNFLVLEKVIEEEL</sequence>
<dbReference type="RefSeq" id="WP_112237955.1">
    <property type="nucleotide sequence ID" value="NZ_CP030087.1"/>
</dbReference>
<accession>A0A9Q2WGW2</accession>
<gene>
    <name evidence="2" type="ORF">DP176_05840</name>
    <name evidence="1" type="ORF">G6731_01465</name>
</gene>
<evidence type="ECO:0000313" key="4">
    <source>
        <dbReference type="Proteomes" id="UP000783102"/>
    </source>
</evidence>
<dbReference type="Proteomes" id="UP000251072">
    <property type="component" value="Unassembled WGS sequence"/>
</dbReference>
<evidence type="ECO:0000313" key="3">
    <source>
        <dbReference type="Proteomes" id="UP000251072"/>
    </source>
</evidence>
<evidence type="ECO:0008006" key="5">
    <source>
        <dbReference type="Google" id="ProtNLM"/>
    </source>
</evidence>
<reference evidence="2 3" key="1">
    <citation type="submission" date="2018-06" db="EMBL/GenBank/DDBJ databases">
        <title>Genome of strain Polynucleobacter sp. FUKU-NW-11.</title>
        <authorList>
            <person name="Hahn M.W."/>
        </authorList>
    </citation>
    <scope>NUCLEOTIDE SEQUENCE [LARGE SCALE GENOMIC DNA]</scope>
    <source>
        <strain evidence="2">FUKU-NW-11</strain>
        <strain evidence="3">FUKU-NW11</strain>
    </source>
</reference>
<dbReference type="EMBL" id="QMCH01000003">
    <property type="protein sequence ID" value="RAZ42094.1"/>
    <property type="molecule type" value="Genomic_DNA"/>
</dbReference>
<protein>
    <recommendedName>
        <fullName evidence="5">DUF4177 domain-containing protein</fullName>
    </recommendedName>
</protein>
<organism evidence="1 4">
    <name type="scientific">Polynucleobacter paneuropaeus</name>
    <dbReference type="NCBI Taxonomy" id="2527775"/>
    <lineage>
        <taxon>Bacteria</taxon>
        <taxon>Pseudomonadati</taxon>
        <taxon>Pseudomonadota</taxon>
        <taxon>Betaproteobacteria</taxon>
        <taxon>Burkholderiales</taxon>
        <taxon>Burkholderiaceae</taxon>
        <taxon>Polynucleobacter</taxon>
    </lineage>
</organism>
<dbReference type="Proteomes" id="UP000783102">
    <property type="component" value="Unassembled WGS sequence"/>
</dbReference>
<dbReference type="OrthoDB" id="9766277at2"/>
<evidence type="ECO:0000313" key="2">
    <source>
        <dbReference type="EMBL" id="RAZ42094.1"/>
    </source>
</evidence>
<evidence type="ECO:0000313" key="1">
    <source>
        <dbReference type="EMBL" id="MBT8550632.1"/>
    </source>
</evidence>
<keyword evidence="3" id="KW-1185">Reference proteome</keyword>
<name>A0A9Q2WGW2_9BURK</name>
<dbReference type="AlphaFoldDB" id="A0A9Q2WGW2"/>
<proteinExistence type="predicted"/>
<reference evidence="1" key="2">
    <citation type="journal article" date="2021" name="Genome Biol. Evol.">
        <title>Continental-Scale Gene Flow Prevents Allopatric Divergence of Pelagic Freshwater Bacteria.</title>
        <authorList>
            <person name="Hoetzinger M."/>
            <person name="Pitt A."/>
            <person name="Huemer A."/>
            <person name="Hahn M.W."/>
        </authorList>
    </citation>
    <scope>NUCLEOTIDE SEQUENCE</scope>
    <source>
        <strain evidence="1">SM1-W8</strain>
    </source>
</reference>
<comment type="caution">
    <text evidence="1">The sequence shown here is derived from an EMBL/GenBank/DDBJ whole genome shotgun (WGS) entry which is preliminary data.</text>
</comment>